<sequence>MKKILSLLIALVMALSFATGAEAASKPLSIWVDGEQVQFGSNAPIVEKGTTLVPVRMLLEKLSFKIDWNEKSRVVTAISTNPRNAATITLQIDHATAYVNNKPEQLAVAPKIQNKATYVPLRFIVEATGYEIEWNDAERSIYIDTVQESRGFMWKVEKDGNTVYMLGSIHVANEAMYPLRDEIMDAFMESDHLAVEIDFASEGDISEFIRSIITYKDGTTLRNHVSAETYEYVVDILTAYELPSDSLDQVKPWFASLMLDDLRRDESEFKSELGIDQYFMDLAAKSKLPVIGLESSESQLNMFNNFSDRIQEEMLLGSIAGFYIEDEPVADLSDMWIEGDLDMLTAMAVQTQKSDAEYYKAMLQDRNVLMAEKIDAFLKGGKSETYFVVVGALHMAGEHGLVTLLEQKGYTVTRV</sequence>
<evidence type="ECO:0000313" key="4">
    <source>
        <dbReference type="Proteomes" id="UP000267798"/>
    </source>
</evidence>
<dbReference type="Pfam" id="PF07833">
    <property type="entry name" value="Cu_amine_oxidN1"/>
    <property type="match status" value="1"/>
</dbReference>
<dbReference type="InterPro" id="IPR036582">
    <property type="entry name" value="Mao_N_sf"/>
</dbReference>
<protein>
    <submittedName>
        <fullName evidence="3">Polysaccharide biosynthesis protein GumN</fullName>
    </submittedName>
</protein>
<feature type="signal peptide" evidence="1">
    <location>
        <begin position="1"/>
        <end position="23"/>
    </location>
</feature>
<organism evidence="3 4">
    <name type="scientific">Paenibacillus pinisoli</name>
    <dbReference type="NCBI Taxonomy" id="1276110"/>
    <lineage>
        <taxon>Bacteria</taxon>
        <taxon>Bacillati</taxon>
        <taxon>Bacillota</taxon>
        <taxon>Bacilli</taxon>
        <taxon>Bacillales</taxon>
        <taxon>Paenibacillaceae</taxon>
        <taxon>Paenibacillus</taxon>
    </lineage>
</organism>
<accession>A0A3A6PDI8</accession>
<dbReference type="PANTHER" id="PTHR40590">
    <property type="entry name" value="CYTOPLASMIC PROTEIN-RELATED"/>
    <property type="match status" value="1"/>
</dbReference>
<dbReference type="PANTHER" id="PTHR40590:SF1">
    <property type="entry name" value="CYTOPLASMIC PROTEIN"/>
    <property type="match status" value="1"/>
</dbReference>
<evidence type="ECO:0000259" key="2">
    <source>
        <dbReference type="Pfam" id="PF07833"/>
    </source>
</evidence>
<dbReference type="EMBL" id="QXQB01000002">
    <property type="protein sequence ID" value="RJX39622.1"/>
    <property type="molecule type" value="Genomic_DNA"/>
</dbReference>
<proteinExistence type="predicted"/>
<dbReference type="OrthoDB" id="357294at2"/>
<dbReference type="AlphaFoldDB" id="A0A3A6PDI8"/>
<dbReference type="RefSeq" id="WP_120109269.1">
    <property type="nucleotide sequence ID" value="NZ_QXQB01000002.1"/>
</dbReference>
<comment type="caution">
    <text evidence="3">The sequence shown here is derived from an EMBL/GenBank/DDBJ whole genome shotgun (WGS) entry which is preliminary data.</text>
</comment>
<reference evidence="3 4" key="1">
    <citation type="submission" date="2018-09" db="EMBL/GenBank/DDBJ databases">
        <title>Paenibacillus aracenensis nov. sp. isolated from a cave in southern Spain.</title>
        <authorList>
            <person name="Jurado V."/>
            <person name="Gutierrez-Patricio S."/>
            <person name="Gonzalez-Pimentel J.L."/>
            <person name="Miller A.Z."/>
            <person name="Laiz L."/>
            <person name="Saiz-Jimenez C."/>
        </authorList>
    </citation>
    <scope>NUCLEOTIDE SEQUENCE [LARGE SCALE GENOMIC DNA]</scope>
    <source>
        <strain evidence="3 4">JCM 19203</strain>
    </source>
</reference>
<keyword evidence="4" id="KW-1185">Reference proteome</keyword>
<dbReference type="InterPro" id="IPR002816">
    <property type="entry name" value="TraB/PrgY/GumN_fam"/>
</dbReference>
<dbReference type="InterPro" id="IPR012854">
    <property type="entry name" value="Cu_amine_oxidase-like_N"/>
</dbReference>
<feature type="chain" id="PRO_5017187378" evidence="1">
    <location>
        <begin position="24"/>
        <end position="415"/>
    </location>
</feature>
<dbReference type="Gene3D" id="3.30.457.10">
    <property type="entry name" value="Copper amine oxidase-like, N-terminal domain"/>
    <property type="match status" value="1"/>
</dbReference>
<name>A0A3A6PDI8_9BACL</name>
<dbReference type="SUPFAM" id="SSF55383">
    <property type="entry name" value="Copper amine oxidase, domain N"/>
    <property type="match status" value="1"/>
</dbReference>
<keyword evidence="1" id="KW-0732">Signal</keyword>
<evidence type="ECO:0000256" key="1">
    <source>
        <dbReference type="SAM" id="SignalP"/>
    </source>
</evidence>
<dbReference type="InterPro" id="IPR047111">
    <property type="entry name" value="YbaP-like"/>
</dbReference>
<gene>
    <name evidence="3" type="ORF">D3P09_09415</name>
</gene>
<dbReference type="Proteomes" id="UP000267798">
    <property type="component" value="Unassembled WGS sequence"/>
</dbReference>
<dbReference type="CDD" id="cd14789">
    <property type="entry name" value="Tiki"/>
    <property type="match status" value="1"/>
</dbReference>
<evidence type="ECO:0000313" key="3">
    <source>
        <dbReference type="EMBL" id="RJX39622.1"/>
    </source>
</evidence>
<feature type="domain" description="Copper amine oxidase-like N-terminal" evidence="2">
    <location>
        <begin position="32"/>
        <end position="143"/>
    </location>
</feature>
<dbReference type="Pfam" id="PF01963">
    <property type="entry name" value="TraB_PrgY_gumN"/>
    <property type="match status" value="1"/>
</dbReference>